<sequence length="236" mass="27054">MNTTTKAVQAEAAWEITRISLLIHRAIRPSIDTLHQQSIDNNNEISIDNRPIPNTTVQAEAAWEITRISLLIHRAIRPSIDTLHQQSIDNNNEISIDNRPIPNTTVSEKDKFDNQLLTPDEFGIFRDPDGYKKAIDGRTLRLSREDIADNLQTTNGADNLFMHHRNNPEQKATKEFYDTACGIDNSFIQKSRHPTQTSIDVAVPTSVARQPEFGRRTYDLYGNMEFYWEEKDEYGV</sequence>
<dbReference type="AlphaFoldDB" id="A0A8S9GPB5"/>
<name>A0A8S9GPB5_BRACR</name>
<evidence type="ECO:0000313" key="1">
    <source>
        <dbReference type="EMBL" id="KAF2545702.1"/>
    </source>
</evidence>
<reference evidence="1" key="1">
    <citation type="submission" date="2019-12" db="EMBL/GenBank/DDBJ databases">
        <title>Genome sequencing and annotation of Brassica cretica.</title>
        <authorList>
            <person name="Studholme D.J."/>
            <person name="Sarris P.F."/>
        </authorList>
    </citation>
    <scope>NUCLEOTIDE SEQUENCE</scope>
    <source>
        <strain evidence="1">PFS-102/07</strain>
        <tissue evidence="1">Leaf</tissue>
    </source>
</reference>
<comment type="caution">
    <text evidence="1">The sequence shown here is derived from an EMBL/GenBank/DDBJ whole genome shotgun (WGS) entry which is preliminary data.</text>
</comment>
<organism evidence="1">
    <name type="scientific">Brassica cretica</name>
    <name type="common">Mustard</name>
    <dbReference type="NCBI Taxonomy" id="69181"/>
    <lineage>
        <taxon>Eukaryota</taxon>
        <taxon>Viridiplantae</taxon>
        <taxon>Streptophyta</taxon>
        <taxon>Embryophyta</taxon>
        <taxon>Tracheophyta</taxon>
        <taxon>Spermatophyta</taxon>
        <taxon>Magnoliopsida</taxon>
        <taxon>eudicotyledons</taxon>
        <taxon>Gunneridae</taxon>
        <taxon>Pentapetalae</taxon>
        <taxon>rosids</taxon>
        <taxon>malvids</taxon>
        <taxon>Brassicales</taxon>
        <taxon>Brassicaceae</taxon>
        <taxon>Brassiceae</taxon>
        <taxon>Brassica</taxon>
    </lineage>
</organism>
<gene>
    <name evidence="1" type="ORF">F2Q70_00021527</name>
</gene>
<protein>
    <submittedName>
        <fullName evidence="1">Uncharacterized protein</fullName>
    </submittedName>
</protein>
<dbReference type="EMBL" id="QGKY02001925">
    <property type="protein sequence ID" value="KAF2545702.1"/>
    <property type="molecule type" value="Genomic_DNA"/>
</dbReference>
<proteinExistence type="predicted"/>
<accession>A0A8S9GPB5</accession>